<feature type="domain" description="HTH arsR-type" evidence="4">
    <location>
        <begin position="253"/>
        <end position="328"/>
    </location>
</feature>
<dbReference type="PANTHER" id="PTHR43132:SF8">
    <property type="entry name" value="HTH-TYPE TRANSCRIPTIONAL REGULATOR KMTR"/>
    <property type="match status" value="1"/>
</dbReference>
<keyword evidence="3" id="KW-0804">Transcription</keyword>
<sequence>MLRIHFTDADLARVQVAPRPDPLWEIFFSLLRFQSRRGLWSYADWHRTARADLHENGLAPAVRKVLLPLYPRGAYFPDFLTPGESSEGLEAGLDAVLGVPRRRVLRELAVLDRVSGAPTWSRGLADSRERKEFVHTMRTYYDVAIHPHGERIQAHVDADRSVRARALLEGGVHGLLAGLGPYMRWQPPTLSVEYAAEDRDLYLRGRGLTLVPSYFCWGGPVSLADSDLPPVLAYPLRHRAPRADDAEARQARAPLSALLGATRAVILQATVTGATTGELARAAGVSAAAATRHTTVLRDAGLIISHRQGQSVLHTLAPAGAALLRTGTGTRSPRTEPI</sequence>
<dbReference type="InterPro" id="IPR001845">
    <property type="entry name" value="HTH_ArsR_DNA-bd_dom"/>
</dbReference>
<dbReference type="Gene3D" id="1.10.10.10">
    <property type="entry name" value="Winged helix-like DNA-binding domain superfamily/Winged helix DNA-binding domain"/>
    <property type="match status" value="1"/>
</dbReference>
<dbReference type="SMART" id="SM00418">
    <property type="entry name" value="HTH_ARSR"/>
    <property type="match status" value="1"/>
</dbReference>
<organism evidence="5 6">
    <name type="scientific">Streptomyces ossamyceticus</name>
    <dbReference type="NCBI Taxonomy" id="249581"/>
    <lineage>
        <taxon>Bacteria</taxon>
        <taxon>Bacillati</taxon>
        <taxon>Actinomycetota</taxon>
        <taxon>Actinomycetes</taxon>
        <taxon>Kitasatosporales</taxon>
        <taxon>Streptomycetaceae</taxon>
        <taxon>Streptomyces</taxon>
    </lineage>
</organism>
<keyword evidence="2" id="KW-0238">DNA-binding</keyword>
<evidence type="ECO:0000259" key="4">
    <source>
        <dbReference type="SMART" id="SM00418"/>
    </source>
</evidence>
<evidence type="ECO:0000313" key="6">
    <source>
        <dbReference type="Proteomes" id="UP001550210"/>
    </source>
</evidence>
<keyword evidence="6" id="KW-1185">Reference proteome</keyword>
<protein>
    <submittedName>
        <fullName evidence="5">Helix-turn-helix transcriptional regulator</fullName>
    </submittedName>
</protein>
<evidence type="ECO:0000256" key="3">
    <source>
        <dbReference type="ARBA" id="ARBA00023163"/>
    </source>
</evidence>
<dbReference type="EMBL" id="JBEXPZ010000038">
    <property type="protein sequence ID" value="MET9848246.1"/>
    <property type="molecule type" value="Genomic_DNA"/>
</dbReference>
<dbReference type="PANTHER" id="PTHR43132">
    <property type="entry name" value="ARSENICAL RESISTANCE OPERON REPRESSOR ARSR-RELATED"/>
    <property type="match status" value="1"/>
</dbReference>
<dbReference type="InterPro" id="IPR051011">
    <property type="entry name" value="Metal_resp_trans_reg"/>
</dbReference>
<name>A0ABV2V356_9ACTN</name>
<evidence type="ECO:0000256" key="1">
    <source>
        <dbReference type="ARBA" id="ARBA00023015"/>
    </source>
</evidence>
<dbReference type="SUPFAM" id="SSF46785">
    <property type="entry name" value="Winged helix' DNA-binding domain"/>
    <property type="match status" value="1"/>
</dbReference>
<dbReference type="InterPro" id="IPR036388">
    <property type="entry name" value="WH-like_DNA-bd_sf"/>
</dbReference>
<gene>
    <name evidence="5" type="ORF">ABZZ21_27645</name>
</gene>
<reference evidence="5 6" key="1">
    <citation type="submission" date="2024-06" db="EMBL/GenBank/DDBJ databases">
        <title>The Natural Products Discovery Center: Release of the First 8490 Sequenced Strains for Exploring Actinobacteria Biosynthetic Diversity.</title>
        <authorList>
            <person name="Kalkreuter E."/>
            <person name="Kautsar S.A."/>
            <person name="Yang D."/>
            <person name="Bader C.D."/>
            <person name="Teijaro C.N."/>
            <person name="Fluegel L."/>
            <person name="Davis C.M."/>
            <person name="Simpson J.R."/>
            <person name="Lauterbach L."/>
            <person name="Steele A.D."/>
            <person name="Gui C."/>
            <person name="Meng S."/>
            <person name="Li G."/>
            <person name="Viehrig K."/>
            <person name="Ye F."/>
            <person name="Su P."/>
            <person name="Kiefer A.F."/>
            <person name="Nichols A."/>
            <person name="Cepeda A.J."/>
            <person name="Yan W."/>
            <person name="Fan B."/>
            <person name="Jiang Y."/>
            <person name="Adhikari A."/>
            <person name="Zheng C.-J."/>
            <person name="Schuster L."/>
            <person name="Cowan T.M."/>
            <person name="Smanski M.J."/>
            <person name="Chevrette M.G."/>
            <person name="De Carvalho L.P.S."/>
            <person name="Shen B."/>
        </authorList>
    </citation>
    <scope>NUCLEOTIDE SEQUENCE [LARGE SCALE GENOMIC DNA]</scope>
    <source>
        <strain evidence="5 6">NPDC006434</strain>
    </source>
</reference>
<evidence type="ECO:0000256" key="2">
    <source>
        <dbReference type="ARBA" id="ARBA00023125"/>
    </source>
</evidence>
<comment type="caution">
    <text evidence="5">The sequence shown here is derived from an EMBL/GenBank/DDBJ whole genome shotgun (WGS) entry which is preliminary data.</text>
</comment>
<keyword evidence="1" id="KW-0805">Transcription regulation</keyword>
<dbReference type="RefSeq" id="WP_355399982.1">
    <property type="nucleotide sequence ID" value="NZ_JBEXPZ010000038.1"/>
</dbReference>
<accession>A0ABV2V356</accession>
<dbReference type="Proteomes" id="UP001550210">
    <property type="component" value="Unassembled WGS sequence"/>
</dbReference>
<proteinExistence type="predicted"/>
<evidence type="ECO:0000313" key="5">
    <source>
        <dbReference type="EMBL" id="MET9848246.1"/>
    </source>
</evidence>
<dbReference type="InterPro" id="IPR036390">
    <property type="entry name" value="WH_DNA-bd_sf"/>
</dbReference>